<organism evidence="2">
    <name type="scientific">Tanacetum cinerariifolium</name>
    <name type="common">Dalmatian daisy</name>
    <name type="synonym">Chrysanthemum cinerariifolium</name>
    <dbReference type="NCBI Taxonomy" id="118510"/>
    <lineage>
        <taxon>Eukaryota</taxon>
        <taxon>Viridiplantae</taxon>
        <taxon>Streptophyta</taxon>
        <taxon>Embryophyta</taxon>
        <taxon>Tracheophyta</taxon>
        <taxon>Spermatophyta</taxon>
        <taxon>Magnoliopsida</taxon>
        <taxon>eudicotyledons</taxon>
        <taxon>Gunneridae</taxon>
        <taxon>Pentapetalae</taxon>
        <taxon>asterids</taxon>
        <taxon>campanulids</taxon>
        <taxon>Asterales</taxon>
        <taxon>Asteraceae</taxon>
        <taxon>Asteroideae</taxon>
        <taxon>Anthemideae</taxon>
        <taxon>Anthemidinae</taxon>
        <taxon>Tanacetum</taxon>
    </lineage>
</organism>
<accession>A0A699KFL3</accession>
<sequence length="153" mass="16448">MATPVFVDPESSTQVDRAQSSGVPVPLSKDPYEAIRQAYLVGTDTESEPFEGKARTHESPHIVVPPTCHVEETARMAVHVPHVMSPGLSDGIAEVAAMSDSAFRKSEEDEEVEESPDSDSESEGAEDEGPTTEDEDHVARDEGLAARVEGLDM</sequence>
<feature type="compositionally biased region" description="Acidic residues" evidence="1">
    <location>
        <begin position="108"/>
        <end position="136"/>
    </location>
</feature>
<name>A0A699KFL3_TANCI</name>
<evidence type="ECO:0000313" key="2">
    <source>
        <dbReference type="EMBL" id="GFA92351.1"/>
    </source>
</evidence>
<comment type="caution">
    <text evidence="2">The sequence shown here is derived from an EMBL/GenBank/DDBJ whole genome shotgun (WGS) entry which is preliminary data.</text>
</comment>
<proteinExistence type="predicted"/>
<feature type="region of interest" description="Disordered" evidence="1">
    <location>
        <begin position="91"/>
        <end position="153"/>
    </location>
</feature>
<evidence type="ECO:0000256" key="1">
    <source>
        <dbReference type="SAM" id="MobiDB-lite"/>
    </source>
</evidence>
<feature type="region of interest" description="Disordered" evidence="1">
    <location>
        <begin position="1"/>
        <end position="29"/>
    </location>
</feature>
<feature type="non-terminal residue" evidence="2">
    <location>
        <position position="153"/>
    </location>
</feature>
<protein>
    <submittedName>
        <fullName evidence="2">Uncharacterized protein</fullName>
    </submittedName>
</protein>
<dbReference type="EMBL" id="BKCJ010515053">
    <property type="protein sequence ID" value="GFA92351.1"/>
    <property type="molecule type" value="Genomic_DNA"/>
</dbReference>
<gene>
    <name evidence="2" type="ORF">Tci_664323</name>
</gene>
<feature type="compositionally biased region" description="Polar residues" evidence="1">
    <location>
        <begin position="10"/>
        <end position="22"/>
    </location>
</feature>
<dbReference type="AlphaFoldDB" id="A0A699KFL3"/>
<reference evidence="2" key="1">
    <citation type="journal article" date="2019" name="Sci. Rep.">
        <title>Draft genome of Tanacetum cinerariifolium, the natural source of mosquito coil.</title>
        <authorList>
            <person name="Yamashiro T."/>
            <person name="Shiraishi A."/>
            <person name="Satake H."/>
            <person name="Nakayama K."/>
        </authorList>
    </citation>
    <scope>NUCLEOTIDE SEQUENCE</scope>
</reference>